<gene>
    <name evidence="5" type="ORF">FRZ40_14450</name>
</gene>
<protein>
    <submittedName>
        <fullName evidence="5">IS66 family transposase</fullName>
    </submittedName>
</protein>
<dbReference type="EMBL" id="VOQS01000001">
    <property type="protein sequence ID" value="TXC88688.1"/>
    <property type="molecule type" value="Genomic_DNA"/>
</dbReference>
<dbReference type="Proteomes" id="UP000321776">
    <property type="component" value="Unassembled WGS sequence"/>
</dbReference>
<dbReference type="NCBIfam" id="NF033517">
    <property type="entry name" value="transpos_IS66"/>
    <property type="match status" value="1"/>
</dbReference>
<dbReference type="InterPro" id="IPR024463">
    <property type="entry name" value="Transposase_TnpC_homeodom"/>
</dbReference>
<dbReference type="InterPro" id="IPR039552">
    <property type="entry name" value="IS66_C"/>
</dbReference>
<feature type="region of interest" description="Disordered" evidence="1">
    <location>
        <begin position="75"/>
        <end position="104"/>
    </location>
</feature>
<evidence type="ECO:0000256" key="1">
    <source>
        <dbReference type="SAM" id="MobiDB-lite"/>
    </source>
</evidence>
<evidence type="ECO:0000313" key="6">
    <source>
        <dbReference type="Proteomes" id="UP000321776"/>
    </source>
</evidence>
<sequence>MRKLGIMVDMPPAAITVADLPIEPEALQAFALEQNRLAWVLWEQLESLQHQIAQLNRARFGVSSERLTGQAELFDTGSDLPVPPEPAKVPVAGHTRKGRPALPKDLPRTRIEYDLSDEQKAAFDTLERIGEERSETLHYEPSRLTVIEHVRFKYAAKKNGESTIVTASAQPSPLPKSNASASLLANILVNTYVDHLPLNRQEMRHARRGVHLPRATLCEWKLAAAELLEVLLPPLRVHQLQAPRMHVDDTTLPLLEKGRKATRTARLWGYLGAGQREENGVWVDHPPALVFEFAESRSGSHPLKYLQKYKGYLQADAYSGHAALYETGDIVEGGCWAHCRRRFFEIAKSQSKPGLAAQALQWIAQLYAIESRIREHTPDLKYAARQTETLPLLVRFRQWLEGNVIGLPVQAPLAKAFGYALRHWQALVRCTESGILLPDNNALERQIRPIALGRANWTFAGSPRGARAAATMYSLLGTARLNGFEPYAWLKDTLEKLPSYPVNRAHELLPLAR</sequence>
<dbReference type="PANTHER" id="PTHR33678:SF1">
    <property type="entry name" value="BLL1576 PROTEIN"/>
    <property type="match status" value="1"/>
</dbReference>
<feature type="domain" description="Transposase IS66 central" evidence="2">
    <location>
        <begin position="176"/>
        <end position="467"/>
    </location>
</feature>
<evidence type="ECO:0000259" key="3">
    <source>
        <dbReference type="Pfam" id="PF13007"/>
    </source>
</evidence>
<evidence type="ECO:0000313" key="5">
    <source>
        <dbReference type="EMBL" id="TXC88688.1"/>
    </source>
</evidence>
<reference evidence="5 6" key="1">
    <citation type="journal article" date="2018" name="Int. J. Syst. Evol. Microbiol.">
        <title>Paraburkholderia azotifigens sp. nov., a nitrogen-fixing bacterium isolated from paddy soil.</title>
        <authorList>
            <person name="Choi G.M."/>
            <person name="Im W.T."/>
        </authorList>
    </citation>
    <scope>NUCLEOTIDE SEQUENCE [LARGE SCALE GENOMIC DNA]</scope>
    <source>
        <strain evidence="5 6">NF 2-5-3</strain>
    </source>
</reference>
<evidence type="ECO:0000259" key="4">
    <source>
        <dbReference type="Pfam" id="PF13817"/>
    </source>
</evidence>
<proteinExistence type="predicted"/>
<organism evidence="5 6">
    <name type="scientific">Paraburkholderia azotifigens</name>
    <dbReference type="NCBI Taxonomy" id="2057004"/>
    <lineage>
        <taxon>Bacteria</taxon>
        <taxon>Pseudomonadati</taxon>
        <taxon>Pseudomonadota</taxon>
        <taxon>Betaproteobacteria</taxon>
        <taxon>Burkholderiales</taxon>
        <taxon>Burkholderiaceae</taxon>
        <taxon>Paraburkholderia</taxon>
    </lineage>
</organism>
<dbReference type="AlphaFoldDB" id="A0A5C6VYW7"/>
<comment type="caution">
    <text evidence="5">The sequence shown here is derived from an EMBL/GenBank/DDBJ whole genome shotgun (WGS) entry which is preliminary data.</text>
</comment>
<dbReference type="InterPro" id="IPR052344">
    <property type="entry name" value="Transposase-related"/>
</dbReference>
<dbReference type="InterPro" id="IPR004291">
    <property type="entry name" value="Transposase_IS66_central"/>
</dbReference>
<feature type="domain" description="Transposase TnpC homeodomain" evidence="3">
    <location>
        <begin position="48"/>
        <end position="111"/>
    </location>
</feature>
<accession>A0A5C6VYW7</accession>
<dbReference type="PANTHER" id="PTHR33678">
    <property type="entry name" value="BLL1576 PROTEIN"/>
    <property type="match status" value="1"/>
</dbReference>
<name>A0A5C6VYW7_9BURK</name>
<evidence type="ECO:0000259" key="2">
    <source>
        <dbReference type="Pfam" id="PF03050"/>
    </source>
</evidence>
<dbReference type="Pfam" id="PF13007">
    <property type="entry name" value="LZ_Tnp_IS66"/>
    <property type="match status" value="1"/>
</dbReference>
<dbReference type="RefSeq" id="WP_147234467.1">
    <property type="nucleotide sequence ID" value="NZ_VOQS01000001.1"/>
</dbReference>
<dbReference type="Pfam" id="PF03050">
    <property type="entry name" value="DDE_Tnp_IS66"/>
    <property type="match status" value="1"/>
</dbReference>
<dbReference type="Pfam" id="PF13817">
    <property type="entry name" value="DDE_Tnp_IS66_C"/>
    <property type="match status" value="1"/>
</dbReference>
<feature type="domain" description="Transposase IS66 C-terminal" evidence="4">
    <location>
        <begin position="474"/>
        <end position="510"/>
    </location>
</feature>